<dbReference type="STRING" id="999630.TUZN_0316"/>
<feature type="active site" description="Proton donor/acceptor" evidence="3">
    <location>
        <position position="128"/>
    </location>
</feature>
<evidence type="ECO:0000313" key="5">
    <source>
        <dbReference type="Proteomes" id="UP000008138"/>
    </source>
</evidence>
<dbReference type="GeneID" id="10359863"/>
<keyword evidence="1 3" id="KW-0378">Hydrolase</keyword>
<evidence type="ECO:0000256" key="1">
    <source>
        <dbReference type="ARBA" id="ARBA00022801"/>
    </source>
</evidence>
<dbReference type="GO" id="GO:0000166">
    <property type="term" value="F:nucleotide binding"/>
    <property type="evidence" value="ECO:0007669"/>
    <property type="project" value="UniProtKB-KW"/>
</dbReference>
<dbReference type="GO" id="GO:0008829">
    <property type="term" value="F:dCTP deaminase activity"/>
    <property type="evidence" value="ECO:0007669"/>
    <property type="project" value="UniProtKB-UniRule"/>
</dbReference>
<comment type="pathway">
    <text evidence="3">Pyrimidine metabolism; dUMP biosynthesis; dUMP from dCTP (dUTP route): step 1/2.</text>
</comment>
<comment type="similarity">
    <text evidence="3">Belongs to the dCTP deaminase family.</text>
</comment>
<protein>
    <recommendedName>
        <fullName evidence="3">dCTP deaminase</fullName>
        <ecNumber evidence="3">3.5.4.13</ecNumber>
    </recommendedName>
    <alternativeName>
        <fullName evidence="3">Deoxycytidine triphosphate deaminase</fullName>
    </alternativeName>
</protein>
<dbReference type="SUPFAM" id="SSF51283">
    <property type="entry name" value="dUTPase-like"/>
    <property type="match status" value="1"/>
</dbReference>
<proteinExistence type="inferred from homology"/>
<feature type="binding site" evidence="3">
    <location>
        <position position="118"/>
    </location>
    <ligand>
        <name>dCTP</name>
        <dbReference type="ChEBI" id="CHEBI:61481"/>
    </ligand>
</feature>
<dbReference type="KEGG" id="tuz:TUZN_0316"/>
<dbReference type="EMBL" id="CP002590">
    <property type="protein sequence ID" value="AEA11814.1"/>
    <property type="molecule type" value="Genomic_DNA"/>
</dbReference>
<feature type="binding site" evidence="3">
    <location>
        <position position="166"/>
    </location>
    <ligand>
        <name>dCTP</name>
        <dbReference type="ChEBI" id="CHEBI:61481"/>
    </ligand>
</feature>
<comment type="catalytic activity">
    <reaction evidence="3">
        <text>dCTP + H2O + H(+) = dUTP + NH4(+)</text>
        <dbReference type="Rhea" id="RHEA:22680"/>
        <dbReference type="ChEBI" id="CHEBI:15377"/>
        <dbReference type="ChEBI" id="CHEBI:15378"/>
        <dbReference type="ChEBI" id="CHEBI:28938"/>
        <dbReference type="ChEBI" id="CHEBI:61481"/>
        <dbReference type="ChEBI" id="CHEBI:61555"/>
        <dbReference type="EC" id="3.5.4.13"/>
    </reaction>
</comment>
<dbReference type="GO" id="GO:0006229">
    <property type="term" value="P:dUTP biosynthetic process"/>
    <property type="evidence" value="ECO:0007669"/>
    <property type="project" value="UniProtKB-UniRule"/>
</dbReference>
<evidence type="ECO:0000313" key="4">
    <source>
        <dbReference type="EMBL" id="AEA11814.1"/>
    </source>
</evidence>
<feature type="binding site" evidence="3">
    <location>
        <position position="159"/>
    </location>
    <ligand>
        <name>dCTP</name>
        <dbReference type="ChEBI" id="CHEBI:61481"/>
    </ligand>
</feature>
<dbReference type="Pfam" id="PF22769">
    <property type="entry name" value="DCD"/>
    <property type="match status" value="1"/>
</dbReference>
<keyword evidence="3" id="KW-0547">Nucleotide-binding</keyword>
<dbReference type="PANTHER" id="PTHR42680">
    <property type="entry name" value="DCTP DEAMINASE"/>
    <property type="match status" value="1"/>
</dbReference>
<dbReference type="InterPro" id="IPR033704">
    <property type="entry name" value="dUTPase_trimeric"/>
</dbReference>
<dbReference type="Gene3D" id="2.70.40.10">
    <property type="match status" value="1"/>
</dbReference>
<sequence>MILTGEEIKRLVSLGRLSIEPLRGDVIRENGLDLRIGKEYAIYAYEGATIRPCELAEGEARRHFRVVKEAEEIAIPPRNFVLLTTEEYVKMPNDVVGLANLRSTLARYGLVIPPTVVDAGFEGNITIEVVNESPNTIVLKPGLRFLHLILVKAEGAAKYLGTYLGQRGVTPPKGLKAEC</sequence>
<dbReference type="CDD" id="cd07557">
    <property type="entry name" value="trimeric_dUTPase"/>
    <property type="match status" value="1"/>
</dbReference>
<dbReference type="HAMAP" id="MF_00146">
    <property type="entry name" value="dCTP_deaminase"/>
    <property type="match status" value="1"/>
</dbReference>
<dbReference type="HOGENOM" id="CLU_087476_3_0_2"/>
<dbReference type="InterPro" id="IPR036157">
    <property type="entry name" value="dUTPase-like_sf"/>
</dbReference>
<dbReference type="UniPathway" id="UPA00610">
    <property type="reaction ID" value="UER00665"/>
</dbReference>
<dbReference type="RefSeq" id="WP_013679150.1">
    <property type="nucleotide sequence ID" value="NC_015315.1"/>
</dbReference>
<evidence type="ECO:0000256" key="2">
    <source>
        <dbReference type="ARBA" id="ARBA00023080"/>
    </source>
</evidence>
<dbReference type="eggNOG" id="arCOG04048">
    <property type="taxonomic scope" value="Archaea"/>
</dbReference>
<keyword evidence="5" id="KW-1185">Reference proteome</keyword>
<reference key="2">
    <citation type="submission" date="2011-03" db="EMBL/GenBank/DDBJ databases">
        <title>Complete genome sequence of the thermoacidophilic crenarchaeon Thermoproteus uzoniensis 768-20.</title>
        <authorList>
            <person name="Mardanov A.V."/>
            <person name="Gumerov V.M."/>
            <person name="Beletsky A.V."/>
            <person name="Prokofeva M.I."/>
            <person name="Bonch-Osmolovskaya E.A."/>
            <person name="Ravin N.V."/>
            <person name="Skryabin K.G."/>
        </authorList>
    </citation>
    <scope>NUCLEOTIDE SEQUENCE</scope>
    <source>
        <strain>768-20</strain>
    </source>
</reference>
<reference evidence="4 5" key="1">
    <citation type="journal article" date="2011" name="J. Bacteriol.">
        <title>Complete genome sequence of the thermoacidophilic crenarchaeon Thermoproteus uzoniensis 768-20.</title>
        <authorList>
            <person name="Mardanov A.V."/>
            <person name="Gumerov V.M."/>
            <person name="Beletsky A.V."/>
            <person name="Prokofeva M.I."/>
            <person name="Bonch-Osmolovskaya E.A."/>
            <person name="Ravin N.V."/>
            <person name="Skryabin K.G."/>
        </authorList>
    </citation>
    <scope>NUCLEOTIDE SEQUENCE [LARGE SCALE GENOMIC DNA]</scope>
    <source>
        <strain evidence="4 5">768-20</strain>
    </source>
</reference>
<dbReference type="AlphaFoldDB" id="F2L2E9"/>
<dbReference type="EC" id="3.5.4.13" evidence="3"/>
<name>F2L2E9_THEU7</name>
<gene>
    <name evidence="3" type="primary">dcd</name>
    <name evidence="4" type="ordered locus">TUZN_0316</name>
</gene>
<dbReference type="InterPro" id="IPR011962">
    <property type="entry name" value="dCTP_deaminase"/>
</dbReference>
<comment type="subunit">
    <text evidence="3">Homotrimer.</text>
</comment>
<dbReference type="NCBIfam" id="TIGR02274">
    <property type="entry name" value="dCTP_deam"/>
    <property type="match status" value="1"/>
</dbReference>
<feature type="binding site" evidence="3">
    <location>
        <begin position="102"/>
        <end position="107"/>
    </location>
    <ligand>
        <name>dCTP</name>
        <dbReference type="ChEBI" id="CHEBI:61481"/>
    </ligand>
</feature>
<dbReference type="PANTHER" id="PTHR42680:SF3">
    <property type="entry name" value="DCTP DEAMINASE"/>
    <property type="match status" value="1"/>
</dbReference>
<accession>F2L2E9</accession>
<comment type="function">
    <text evidence="3">Catalyzes the deamination of dCTP to dUTP.</text>
</comment>
<dbReference type="Proteomes" id="UP000008138">
    <property type="component" value="Chromosome"/>
</dbReference>
<comment type="caution">
    <text evidence="3">Lacks conserved residue(s) required for the propagation of feature annotation.</text>
</comment>
<organism evidence="4 5">
    <name type="scientific">Thermoproteus uzoniensis (strain 768-20)</name>
    <dbReference type="NCBI Taxonomy" id="999630"/>
    <lineage>
        <taxon>Archaea</taxon>
        <taxon>Thermoproteota</taxon>
        <taxon>Thermoprotei</taxon>
        <taxon>Thermoproteales</taxon>
        <taxon>Thermoproteaceae</taxon>
        <taxon>Thermoproteus</taxon>
    </lineage>
</organism>
<keyword evidence="2 3" id="KW-0546">Nucleotide metabolism</keyword>
<dbReference type="OrthoDB" id="33242at2157"/>
<evidence type="ECO:0000256" key="3">
    <source>
        <dbReference type="HAMAP-Rule" id="MF_00146"/>
    </source>
</evidence>
<dbReference type="GO" id="GO:0006226">
    <property type="term" value="P:dUMP biosynthetic process"/>
    <property type="evidence" value="ECO:0007669"/>
    <property type="project" value="UniProtKB-UniPathway"/>
</dbReference>